<keyword evidence="3" id="KW-1185">Reference proteome</keyword>
<gene>
    <name evidence="2" type="ORF">T07_8252</name>
</gene>
<feature type="transmembrane region" description="Helical" evidence="1">
    <location>
        <begin position="188"/>
        <end position="210"/>
    </location>
</feature>
<dbReference type="SUPFAM" id="SSF81321">
    <property type="entry name" value="Family A G protein-coupled receptor-like"/>
    <property type="match status" value="1"/>
</dbReference>
<organism evidence="2 3">
    <name type="scientific">Trichinella nelsoni</name>
    <dbReference type="NCBI Taxonomy" id="6336"/>
    <lineage>
        <taxon>Eukaryota</taxon>
        <taxon>Metazoa</taxon>
        <taxon>Ecdysozoa</taxon>
        <taxon>Nematoda</taxon>
        <taxon>Enoplea</taxon>
        <taxon>Dorylaimia</taxon>
        <taxon>Trichinellida</taxon>
        <taxon>Trichinellidae</taxon>
        <taxon>Trichinella</taxon>
    </lineage>
</organism>
<evidence type="ECO:0000313" key="2">
    <source>
        <dbReference type="EMBL" id="KRX15236.1"/>
    </source>
</evidence>
<feature type="transmembrane region" description="Helical" evidence="1">
    <location>
        <begin position="136"/>
        <end position="161"/>
    </location>
</feature>
<comment type="caution">
    <text evidence="2">The sequence shown here is derived from an EMBL/GenBank/DDBJ whole genome shotgun (WGS) entry which is preliminary data.</text>
</comment>
<keyword evidence="1" id="KW-0812">Transmembrane</keyword>
<dbReference type="AlphaFoldDB" id="A0A0V0RL40"/>
<evidence type="ECO:0008006" key="4">
    <source>
        <dbReference type="Google" id="ProtNLM"/>
    </source>
</evidence>
<accession>A0A0V0RL40</accession>
<feature type="transmembrane region" description="Helical" evidence="1">
    <location>
        <begin position="95"/>
        <end position="115"/>
    </location>
</feature>
<sequence>MNTSNSSASMYDRDYVISASQLTVSVGCITVINSALVIVLISMLSSGSKEMVFFRALCISTLMLGVAYTASGIHHFNILNVGDYEVTPLICLMETTFICLYEVGETSGALILLLISLDRLTVMTSMSLYQKLTVTVTAAVMQVTYACGLTGFLGVLAYTALSERRFHKISSLCFHADTVSETYYNVHAYFLLAAHWLSVIIYIAALIVMHKNNNISSDSVRMHRLLREKKITQRISMIIFSSVITQIVPMTALASSADTLYDNLGMYFWIIHPLTVPIEIMLCCMMRSNTKKLLKSRWNYLRGRVQTVTMNERSHKERTITS</sequence>
<dbReference type="Gene3D" id="1.20.1070.10">
    <property type="entry name" value="Rhodopsin 7-helix transmembrane proteins"/>
    <property type="match status" value="1"/>
</dbReference>
<feature type="transmembrane region" description="Helical" evidence="1">
    <location>
        <begin position="53"/>
        <end position="75"/>
    </location>
</feature>
<dbReference type="OrthoDB" id="5916256at2759"/>
<feature type="transmembrane region" description="Helical" evidence="1">
    <location>
        <begin position="20"/>
        <end position="41"/>
    </location>
</feature>
<proteinExistence type="predicted"/>
<protein>
    <recommendedName>
        <fullName evidence="4">G-protein coupled receptors family 1 profile domain-containing protein</fullName>
    </recommendedName>
</protein>
<dbReference type="EMBL" id="JYDL01000137">
    <property type="protein sequence ID" value="KRX15236.1"/>
    <property type="molecule type" value="Genomic_DNA"/>
</dbReference>
<dbReference type="PANTHER" id="PTHR23360:SF19">
    <property type="entry name" value="G-PROTEIN COUPLED RECEPTORS FAMILY 1 PROFILE DOMAIN-CONTAINING PROTEIN"/>
    <property type="match status" value="1"/>
</dbReference>
<dbReference type="PANTHER" id="PTHR23360">
    <property type="entry name" value="G-PROTEIN COUPLED RECEPTORS FAMILY 1 PROFILE DOMAIN-CONTAINING PROTEIN-RELATED"/>
    <property type="match status" value="1"/>
</dbReference>
<dbReference type="InterPro" id="IPR047130">
    <property type="entry name" value="7TM_GPCR_Srsx_nematod"/>
</dbReference>
<evidence type="ECO:0000256" key="1">
    <source>
        <dbReference type="SAM" id="Phobius"/>
    </source>
</evidence>
<keyword evidence="1" id="KW-1133">Transmembrane helix</keyword>
<name>A0A0V0RL40_9BILA</name>
<reference evidence="2 3" key="1">
    <citation type="submission" date="2015-01" db="EMBL/GenBank/DDBJ databases">
        <title>Evolution of Trichinella species and genotypes.</title>
        <authorList>
            <person name="Korhonen P.K."/>
            <person name="Edoardo P."/>
            <person name="Giuseppe L.R."/>
            <person name="Gasser R.B."/>
        </authorList>
    </citation>
    <scope>NUCLEOTIDE SEQUENCE [LARGE SCALE GENOMIC DNA]</scope>
    <source>
        <strain evidence="2">ISS37</strain>
    </source>
</reference>
<dbReference type="Proteomes" id="UP000054630">
    <property type="component" value="Unassembled WGS sequence"/>
</dbReference>
<evidence type="ECO:0000313" key="3">
    <source>
        <dbReference type="Proteomes" id="UP000054630"/>
    </source>
</evidence>
<keyword evidence="1" id="KW-0472">Membrane</keyword>
<feature type="transmembrane region" description="Helical" evidence="1">
    <location>
        <begin position="231"/>
        <end position="254"/>
    </location>
</feature>
<feature type="transmembrane region" description="Helical" evidence="1">
    <location>
        <begin position="266"/>
        <end position="286"/>
    </location>
</feature>